<feature type="transmembrane region" description="Helical" evidence="1">
    <location>
        <begin position="107"/>
        <end position="125"/>
    </location>
</feature>
<dbReference type="EMBL" id="CP042304">
    <property type="protein sequence ID" value="QDZ12226.1"/>
    <property type="molecule type" value="Genomic_DNA"/>
</dbReference>
<dbReference type="OrthoDB" id="7949282at2"/>
<sequence length="126" mass="14022">MYLLVTAILGAVGWFLFRRWRRNLPVDPRLTAAYWQKSAIVLAVYLLSILAGAGVTRIMVGFNRSGWADLLMVAFFAVWVLYGAVWLLRFLPTSKPRPAWLTRSRGWIDGAALALLAGLAAGARML</sequence>
<dbReference type="RefSeq" id="WP_146291042.1">
    <property type="nucleotide sequence ID" value="NZ_CP042304.1"/>
</dbReference>
<keyword evidence="1" id="KW-1133">Transmembrane helix</keyword>
<name>A0A5B8LVV4_9HYPH</name>
<gene>
    <name evidence="2" type="ORF">FPZ08_16605</name>
</gene>
<protein>
    <submittedName>
        <fullName evidence="2">Uncharacterized protein</fullName>
    </submittedName>
</protein>
<feature type="transmembrane region" description="Helical" evidence="1">
    <location>
        <begin position="67"/>
        <end position="87"/>
    </location>
</feature>
<evidence type="ECO:0000313" key="2">
    <source>
        <dbReference type="EMBL" id="QDZ12226.1"/>
    </source>
</evidence>
<evidence type="ECO:0000256" key="1">
    <source>
        <dbReference type="SAM" id="Phobius"/>
    </source>
</evidence>
<dbReference type="Proteomes" id="UP000315364">
    <property type="component" value="Chromosome"/>
</dbReference>
<reference evidence="2 3" key="1">
    <citation type="submission" date="2019-07" db="EMBL/GenBank/DDBJ databases">
        <title>Full genome sequence of Devosia sp. Gsoil 520.</title>
        <authorList>
            <person name="Im W.-T."/>
        </authorList>
    </citation>
    <scope>NUCLEOTIDE SEQUENCE [LARGE SCALE GENOMIC DNA]</scope>
    <source>
        <strain evidence="2 3">Gsoil 520</strain>
    </source>
</reference>
<dbReference type="AlphaFoldDB" id="A0A5B8LVV4"/>
<keyword evidence="3" id="KW-1185">Reference proteome</keyword>
<accession>A0A5B8LVV4</accession>
<feature type="transmembrane region" description="Helical" evidence="1">
    <location>
        <begin position="34"/>
        <end position="55"/>
    </location>
</feature>
<evidence type="ECO:0000313" key="3">
    <source>
        <dbReference type="Proteomes" id="UP000315364"/>
    </source>
</evidence>
<organism evidence="2 3">
    <name type="scientific">Devosia ginsengisoli</name>
    <dbReference type="NCBI Taxonomy" id="400770"/>
    <lineage>
        <taxon>Bacteria</taxon>
        <taxon>Pseudomonadati</taxon>
        <taxon>Pseudomonadota</taxon>
        <taxon>Alphaproteobacteria</taxon>
        <taxon>Hyphomicrobiales</taxon>
        <taxon>Devosiaceae</taxon>
        <taxon>Devosia</taxon>
    </lineage>
</organism>
<dbReference type="KEGG" id="dea:FPZ08_16605"/>
<keyword evidence="1" id="KW-0812">Transmembrane</keyword>
<proteinExistence type="predicted"/>
<keyword evidence="1" id="KW-0472">Membrane</keyword>